<protein>
    <submittedName>
        <fullName evidence="5">FAD-binding oxidoreductase</fullName>
    </submittedName>
</protein>
<evidence type="ECO:0000256" key="1">
    <source>
        <dbReference type="ARBA" id="ARBA00022630"/>
    </source>
</evidence>
<name>A0A5R9F3N8_9BACL</name>
<keyword evidence="6" id="KW-1185">Reference proteome</keyword>
<dbReference type="RefSeq" id="WP_138127818.1">
    <property type="nucleotide sequence ID" value="NZ_SWLG01000012.1"/>
</dbReference>
<accession>A0A5R9F3N8</accession>
<dbReference type="SUPFAM" id="SSF56176">
    <property type="entry name" value="FAD-binding/transporter-associated domain-like"/>
    <property type="match status" value="1"/>
</dbReference>
<dbReference type="PANTHER" id="PTHR11748:SF103">
    <property type="entry name" value="GLYCOLATE OXIDASE SUBUNIT GLCE"/>
    <property type="match status" value="1"/>
</dbReference>
<dbReference type="Proteomes" id="UP000308230">
    <property type="component" value="Unassembled WGS sequence"/>
</dbReference>
<dbReference type="SUPFAM" id="SSF55103">
    <property type="entry name" value="FAD-linked oxidases, C-terminal domain"/>
    <property type="match status" value="1"/>
</dbReference>
<sequence length="431" mass="47853">MLELKEVMDNKILADKRFGNTGLSLISVKSEEEIADVLRSANEKGKTVSIVSGGTKRGYGGLKEEYDVVLSLAEYRGIVEHTVGDMTVTVRPGTTIAELQNFLRKHDQMVSLDPSWPEQATIGGVIAANESGPKRLKYGSARDLVIGLRVVYPDGSVIRTGGKVVKNVAGYDMNKLFIGAMGTLGAISEITLKLRPVPKDESLVLLSVKEEHVDELKTFAIKVQDSMVEPVTLELVNPTLSKQLWDREAYTLLMGFEDVPNAVQYQEEWVRAQKPKEAVMDVLPANEAMDFWNRFANIAPNSLTDNSENGEVKANLKIGSKNMQVMDVLKEADRFQRQYGVTLAAHGGLGHGLTNAYLTGSEDQIKAVVRELRDFVESKQGYAVLKHLPFYLREELNVWGKGQSYHFLFEGIKRKVDPNNSLNHQRFVGGI</sequence>
<dbReference type="PROSITE" id="PS51387">
    <property type="entry name" value="FAD_PCMH"/>
    <property type="match status" value="1"/>
</dbReference>
<dbReference type="InterPro" id="IPR036318">
    <property type="entry name" value="FAD-bd_PCMH-like_sf"/>
</dbReference>
<organism evidence="5 6">
    <name type="scientific">Exobacillus caeni</name>
    <dbReference type="NCBI Taxonomy" id="2574798"/>
    <lineage>
        <taxon>Bacteria</taxon>
        <taxon>Bacillati</taxon>
        <taxon>Bacillota</taxon>
        <taxon>Bacilli</taxon>
        <taxon>Bacillales</taxon>
        <taxon>Guptibacillaceae</taxon>
        <taxon>Exobacillus</taxon>
    </lineage>
</organism>
<dbReference type="GO" id="GO:0071949">
    <property type="term" value="F:FAD binding"/>
    <property type="evidence" value="ECO:0007669"/>
    <property type="project" value="InterPro"/>
</dbReference>
<evidence type="ECO:0000313" key="6">
    <source>
        <dbReference type="Proteomes" id="UP000308230"/>
    </source>
</evidence>
<proteinExistence type="predicted"/>
<dbReference type="Pfam" id="PF01565">
    <property type="entry name" value="FAD_binding_4"/>
    <property type="match status" value="1"/>
</dbReference>
<dbReference type="InterPro" id="IPR006094">
    <property type="entry name" value="Oxid_FAD_bind_N"/>
</dbReference>
<keyword evidence="3" id="KW-0560">Oxidoreductase</keyword>
<dbReference type="OrthoDB" id="9767256at2"/>
<dbReference type="InterPro" id="IPR016169">
    <property type="entry name" value="FAD-bd_PCMH_sub2"/>
</dbReference>
<evidence type="ECO:0000256" key="2">
    <source>
        <dbReference type="ARBA" id="ARBA00022827"/>
    </source>
</evidence>
<dbReference type="Gene3D" id="3.30.465.10">
    <property type="match status" value="1"/>
</dbReference>
<dbReference type="GO" id="GO:0016491">
    <property type="term" value="F:oxidoreductase activity"/>
    <property type="evidence" value="ECO:0007669"/>
    <property type="project" value="UniProtKB-KW"/>
</dbReference>
<reference evidence="5 6" key="1">
    <citation type="submission" date="2019-04" db="EMBL/GenBank/DDBJ databases">
        <title>Bacillus caeni sp. nov., a bacterium isolated from mangrove sediment.</title>
        <authorList>
            <person name="Huang H."/>
            <person name="Mo K."/>
            <person name="Hu Y."/>
        </authorList>
    </citation>
    <scope>NUCLEOTIDE SEQUENCE [LARGE SCALE GENOMIC DNA]</scope>
    <source>
        <strain evidence="5 6">HB172195</strain>
    </source>
</reference>
<keyword evidence="1" id="KW-0285">Flavoprotein</keyword>
<evidence type="ECO:0000259" key="4">
    <source>
        <dbReference type="PROSITE" id="PS51387"/>
    </source>
</evidence>
<dbReference type="PANTHER" id="PTHR11748">
    <property type="entry name" value="D-LACTATE DEHYDROGENASE"/>
    <property type="match status" value="1"/>
</dbReference>
<evidence type="ECO:0000313" key="5">
    <source>
        <dbReference type="EMBL" id="TLS36208.1"/>
    </source>
</evidence>
<dbReference type="EMBL" id="SWLG01000012">
    <property type="protein sequence ID" value="TLS36208.1"/>
    <property type="molecule type" value="Genomic_DNA"/>
</dbReference>
<gene>
    <name evidence="5" type="ORF">FCL54_16370</name>
</gene>
<dbReference type="InterPro" id="IPR016166">
    <property type="entry name" value="FAD-bd_PCMH"/>
</dbReference>
<evidence type="ECO:0000256" key="3">
    <source>
        <dbReference type="ARBA" id="ARBA00023002"/>
    </source>
</evidence>
<comment type="caution">
    <text evidence="5">The sequence shown here is derived from an EMBL/GenBank/DDBJ whole genome shotgun (WGS) entry which is preliminary data.</text>
</comment>
<keyword evidence="2" id="KW-0274">FAD</keyword>
<feature type="domain" description="FAD-binding PCMH-type" evidence="4">
    <location>
        <begin position="18"/>
        <end position="197"/>
    </location>
</feature>
<dbReference type="InterPro" id="IPR016164">
    <property type="entry name" value="FAD-linked_Oxase-like_C"/>
</dbReference>
<dbReference type="AlphaFoldDB" id="A0A5R9F3N8"/>